<keyword evidence="1" id="KW-0732">Signal</keyword>
<dbReference type="SUPFAM" id="SSF51445">
    <property type="entry name" value="(Trans)glycosidases"/>
    <property type="match status" value="1"/>
</dbReference>
<organism evidence="2 3">
    <name type="scientific">Capsella rubella</name>
    <dbReference type="NCBI Taxonomy" id="81985"/>
    <lineage>
        <taxon>Eukaryota</taxon>
        <taxon>Viridiplantae</taxon>
        <taxon>Streptophyta</taxon>
        <taxon>Embryophyta</taxon>
        <taxon>Tracheophyta</taxon>
        <taxon>Spermatophyta</taxon>
        <taxon>Magnoliopsida</taxon>
        <taxon>eudicotyledons</taxon>
        <taxon>Gunneridae</taxon>
        <taxon>Pentapetalae</taxon>
        <taxon>rosids</taxon>
        <taxon>malvids</taxon>
        <taxon>Brassicales</taxon>
        <taxon>Brassicaceae</taxon>
        <taxon>Camelineae</taxon>
        <taxon>Capsella</taxon>
    </lineage>
</organism>
<sequence length="120" mass="13910">MRQFLLVITIVLLRWAFSVRCSNDYSKNDFPEGFVFGSAFSAFQIELDSTNWTCRETYIRPVILSRHKSNPRKACTPKYPKLVIIWCLTKQFAVWRDISQHRTAIGNTTVVAVCFRKTAS</sequence>
<evidence type="ECO:0000313" key="2">
    <source>
        <dbReference type="EMBL" id="EOA32994.1"/>
    </source>
</evidence>
<dbReference type="AlphaFoldDB" id="R0HT89"/>
<protein>
    <submittedName>
        <fullName evidence="2">Uncharacterized protein</fullName>
    </submittedName>
</protein>
<evidence type="ECO:0000256" key="1">
    <source>
        <dbReference type="SAM" id="SignalP"/>
    </source>
</evidence>
<feature type="signal peptide" evidence="1">
    <location>
        <begin position="1"/>
        <end position="21"/>
    </location>
</feature>
<dbReference type="EMBL" id="KB870807">
    <property type="protein sequence ID" value="EOA32994.1"/>
    <property type="molecule type" value="Genomic_DNA"/>
</dbReference>
<accession>R0HT89</accession>
<name>R0HT89_9BRAS</name>
<keyword evidence="3" id="KW-1185">Reference proteome</keyword>
<reference evidence="3" key="1">
    <citation type="journal article" date="2013" name="Nat. Genet.">
        <title>The Capsella rubella genome and the genomic consequences of rapid mating system evolution.</title>
        <authorList>
            <person name="Slotte T."/>
            <person name="Hazzouri K.M."/>
            <person name="Agren J.A."/>
            <person name="Koenig D."/>
            <person name="Maumus F."/>
            <person name="Guo Y.L."/>
            <person name="Steige K."/>
            <person name="Platts A.E."/>
            <person name="Escobar J.S."/>
            <person name="Newman L.K."/>
            <person name="Wang W."/>
            <person name="Mandakova T."/>
            <person name="Vello E."/>
            <person name="Smith L.M."/>
            <person name="Henz S.R."/>
            <person name="Steffen J."/>
            <person name="Takuno S."/>
            <person name="Brandvain Y."/>
            <person name="Coop G."/>
            <person name="Andolfatto P."/>
            <person name="Hu T.T."/>
            <person name="Blanchette M."/>
            <person name="Clark R.M."/>
            <person name="Quesneville H."/>
            <person name="Nordborg M."/>
            <person name="Gaut B.S."/>
            <person name="Lysak M.A."/>
            <person name="Jenkins J."/>
            <person name="Grimwood J."/>
            <person name="Chapman J."/>
            <person name="Prochnik S."/>
            <person name="Shu S."/>
            <person name="Rokhsar D."/>
            <person name="Schmutz J."/>
            <person name="Weigel D."/>
            <person name="Wright S.I."/>
        </authorList>
    </citation>
    <scope>NUCLEOTIDE SEQUENCE [LARGE SCALE GENOMIC DNA]</scope>
    <source>
        <strain evidence="3">cv. Monte Gargano</strain>
    </source>
</reference>
<feature type="chain" id="PRO_5004342659" evidence="1">
    <location>
        <begin position="22"/>
        <end position="120"/>
    </location>
</feature>
<gene>
    <name evidence="2" type="ORF">CARUB_v10016324mg</name>
</gene>
<dbReference type="InterPro" id="IPR017853">
    <property type="entry name" value="GH"/>
</dbReference>
<dbReference type="Proteomes" id="UP000029121">
    <property type="component" value="Unassembled WGS sequence"/>
</dbReference>
<proteinExistence type="predicted"/>
<evidence type="ECO:0000313" key="3">
    <source>
        <dbReference type="Proteomes" id="UP000029121"/>
    </source>
</evidence>